<gene>
    <name evidence="2" type="ORF">G9Q37_19315</name>
</gene>
<feature type="region of interest" description="Disordered" evidence="1">
    <location>
        <begin position="139"/>
        <end position="158"/>
    </location>
</feature>
<feature type="region of interest" description="Disordered" evidence="1">
    <location>
        <begin position="201"/>
        <end position="239"/>
    </location>
</feature>
<keyword evidence="3" id="KW-1185">Reference proteome</keyword>
<dbReference type="AlphaFoldDB" id="A0A6G8IM89"/>
<evidence type="ECO:0000256" key="1">
    <source>
        <dbReference type="SAM" id="MobiDB-lite"/>
    </source>
</evidence>
<reference evidence="2 3" key="1">
    <citation type="submission" date="2020-03" db="EMBL/GenBank/DDBJ databases">
        <title>Hydrogenophaga sp. nov. isolated from cyanobacterial mat.</title>
        <authorList>
            <person name="Thorat V."/>
            <person name="Kirdat K."/>
            <person name="Tiwarekar B."/>
            <person name="Costa E.D."/>
            <person name="Yadav A."/>
        </authorList>
    </citation>
    <scope>NUCLEOTIDE SEQUENCE [LARGE SCALE GENOMIC DNA]</scope>
    <source>
        <strain evidence="2 3">BA0156</strain>
    </source>
</reference>
<dbReference type="EMBL" id="CP049989">
    <property type="protein sequence ID" value="QIM54146.1"/>
    <property type="molecule type" value="Genomic_DNA"/>
</dbReference>
<evidence type="ECO:0000313" key="3">
    <source>
        <dbReference type="Proteomes" id="UP000503162"/>
    </source>
</evidence>
<protein>
    <submittedName>
        <fullName evidence="2">Uncharacterized protein</fullName>
    </submittedName>
</protein>
<dbReference type="KEGG" id="hcz:G9Q37_19315"/>
<proteinExistence type="predicted"/>
<name>A0A6G8IM89_9BURK</name>
<accession>A0A6G8IM89</accession>
<dbReference type="RefSeq" id="WP_166229836.1">
    <property type="nucleotide sequence ID" value="NZ_CP049989.1"/>
</dbReference>
<sequence length="239" mass="25772">MERTSQLKYAAVAHHSTPAIDNVAPLDDYLQSLKRWGQPGPTRKVLYLKVVDGVAHVSTQKGITPRATATAAASAMTDFLYALGLQFTSEGSPALRAAGRALCDLAHNPDKQGGVADTEALRACVHRLRVAIDEARPEPLDDQAVSLQSSSREASPQAVFPSAPSQEALIGAPATDIPLPRPHSLLNLNLSAVRTHQAGYRPLDAARPSTDRSDLASRFFKTTRRPSEEKKHLINSNED</sequence>
<dbReference type="Proteomes" id="UP000503162">
    <property type="component" value="Chromosome"/>
</dbReference>
<evidence type="ECO:0000313" key="2">
    <source>
        <dbReference type="EMBL" id="QIM54146.1"/>
    </source>
</evidence>
<organism evidence="2 3">
    <name type="scientific">Hydrogenophaga crocea</name>
    <dbReference type="NCBI Taxonomy" id="2716225"/>
    <lineage>
        <taxon>Bacteria</taxon>
        <taxon>Pseudomonadati</taxon>
        <taxon>Pseudomonadota</taxon>
        <taxon>Betaproteobacteria</taxon>
        <taxon>Burkholderiales</taxon>
        <taxon>Comamonadaceae</taxon>
        <taxon>Hydrogenophaga</taxon>
    </lineage>
</organism>
<feature type="compositionally biased region" description="Polar residues" evidence="1">
    <location>
        <begin position="145"/>
        <end position="154"/>
    </location>
</feature>